<feature type="domain" description="Core-binding (CB)" evidence="12">
    <location>
        <begin position="1"/>
        <end position="85"/>
    </location>
</feature>
<protein>
    <recommendedName>
        <fullName evidence="10">Tyrosine recombinase XerC</fullName>
    </recommendedName>
</protein>
<evidence type="ECO:0000256" key="7">
    <source>
        <dbReference type="ARBA" id="ARBA00023125"/>
    </source>
</evidence>
<dbReference type="PANTHER" id="PTHR30349:SF81">
    <property type="entry name" value="TYROSINE RECOMBINASE XERC"/>
    <property type="match status" value="1"/>
</dbReference>
<dbReference type="NCBIfam" id="NF001399">
    <property type="entry name" value="PRK00283.1"/>
    <property type="match status" value="1"/>
</dbReference>
<dbReference type="Pfam" id="PF02899">
    <property type="entry name" value="Phage_int_SAM_1"/>
    <property type="match status" value="1"/>
</dbReference>
<dbReference type="Pfam" id="PF00589">
    <property type="entry name" value="Phage_integrase"/>
    <property type="match status" value="1"/>
</dbReference>
<evidence type="ECO:0000313" key="13">
    <source>
        <dbReference type="EMBL" id="SHE68135.1"/>
    </source>
</evidence>
<dbReference type="InterPro" id="IPR050090">
    <property type="entry name" value="Tyrosine_recombinase_XerCD"/>
</dbReference>
<dbReference type="HAMAP" id="MF_01808">
    <property type="entry name" value="Recomb_XerC_XerD"/>
    <property type="match status" value="1"/>
</dbReference>
<sequence>MDDAIQNFLAYLHNTKNISRNTEVSYERDLKKMVHYLECQGEDDICMVSSTNLNSYMMYLEKEHFAPSTISRSVASIRAFFQYLYLEGIRAENPAEHLKAPKIQKKTPGILSVEEVDLLLKQPDKLTPKGIRDRAMLELLYATGIRVSELIHLEVKDVNLHLGYIICNSGEGEKERIIPFGNMARKALTSYVGKYRDILLDGNESDILFCNCSGKPMSRQGFWKVLKSYAVKAGIEQDITPHTLRHSFAAHLLQNGADIKSVQEMMGHADISTTQIYLNMGMNKMRDVYVKAHPRK</sequence>
<dbReference type="STRING" id="1122155.SAMN02745158_01221"/>
<accession>A0A1M4VH25</accession>
<dbReference type="GO" id="GO:0003677">
    <property type="term" value="F:DNA binding"/>
    <property type="evidence" value="ECO:0007669"/>
    <property type="project" value="UniProtKB-UniRule"/>
</dbReference>
<dbReference type="InterPro" id="IPR004107">
    <property type="entry name" value="Integrase_SAM-like_N"/>
</dbReference>
<feature type="active site" description="O-(3'-phospho-DNA)-tyrosine intermediate" evidence="10">
    <location>
        <position position="277"/>
    </location>
</feature>
<comment type="similarity">
    <text evidence="2">Belongs to the 'phage' integrase family. XerD subfamily.</text>
</comment>
<keyword evidence="9 10" id="KW-0131">Cell cycle</keyword>
<dbReference type="GO" id="GO:0009037">
    <property type="term" value="F:tyrosine-based site-specific recombinase activity"/>
    <property type="evidence" value="ECO:0007669"/>
    <property type="project" value="UniProtKB-UniRule"/>
</dbReference>
<gene>
    <name evidence="10" type="primary">xerC</name>
    <name evidence="13" type="ORF">SAMN02745158_01221</name>
</gene>
<comment type="similarity">
    <text evidence="10">Belongs to the 'phage' integrase family. XerC subfamily.</text>
</comment>
<feature type="active site" evidence="10">
    <location>
        <position position="146"/>
    </location>
</feature>
<feature type="active site" evidence="10">
    <location>
        <position position="268"/>
    </location>
</feature>
<dbReference type="InterPro" id="IPR002104">
    <property type="entry name" value="Integrase_catalytic"/>
</dbReference>
<keyword evidence="6 10" id="KW-0229">DNA integration</keyword>
<evidence type="ECO:0000259" key="11">
    <source>
        <dbReference type="PROSITE" id="PS51898"/>
    </source>
</evidence>
<evidence type="ECO:0000256" key="6">
    <source>
        <dbReference type="ARBA" id="ARBA00022908"/>
    </source>
</evidence>
<comment type="caution">
    <text evidence="10">Lacks conserved residue(s) required for the propagation of feature annotation.</text>
</comment>
<evidence type="ECO:0000256" key="5">
    <source>
        <dbReference type="ARBA" id="ARBA00022829"/>
    </source>
</evidence>
<dbReference type="SUPFAM" id="SSF56349">
    <property type="entry name" value="DNA breaking-rejoining enzymes"/>
    <property type="match status" value="1"/>
</dbReference>
<evidence type="ECO:0000256" key="8">
    <source>
        <dbReference type="ARBA" id="ARBA00023172"/>
    </source>
</evidence>
<evidence type="ECO:0000313" key="14">
    <source>
        <dbReference type="Proteomes" id="UP000184245"/>
    </source>
</evidence>
<feature type="active site" evidence="10">
    <location>
        <position position="245"/>
    </location>
</feature>
<dbReference type="PANTHER" id="PTHR30349">
    <property type="entry name" value="PHAGE INTEGRASE-RELATED"/>
    <property type="match status" value="1"/>
</dbReference>
<dbReference type="GO" id="GO:0006313">
    <property type="term" value="P:DNA transposition"/>
    <property type="evidence" value="ECO:0007669"/>
    <property type="project" value="UniProtKB-UniRule"/>
</dbReference>
<dbReference type="OrthoDB" id="9801717at2"/>
<comment type="function">
    <text evidence="10">Site-specific tyrosine recombinase, which acts by catalyzing the cutting and rejoining of the recombining DNA molecules. The XerC-XerD complex is essential to convert dimers of the bacterial chromosome into monomers to permit their segregation at cell division. It also contributes to the segregational stability of plasmids.</text>
</comment>
<comment type="subcellular location">
    <subcellularLocation>
        <location evidence="1 10">Cytoplasm</location>
    </subcellularLocation>
</comment>
<reference evidence="13 14" key="1">
    <citation type="submission" date="2016-11" db="EMBL/GenBank/DDBJ databases">
        <authorList>
            <person name="Jaros S."/>
            <person name="Januszkiewicz K."/>
            <person name="Wedrychowicz H."/>
        </authorList>
    </citation>
    <scope>NUCLEOTIDE SEQUENCE [LARGE SCALE GENOMIC DNA]</scope>
    <source>
        <strain evidence="13 14">DSM 17459</strain>
    </source>
</reference>
<dbReference type="InterPro" id="IPR044068">
    <property type="entry name" value="CB"/>
</dbReference>
<dbReference type="InterPro" id="IPR011932">
    <property type="entry name" value="Recomb_XerD"/>
</dbReference>
<dbReference type="GO" id="GO:0005737">
    <property type="term" value="C:cytoplasm"/>
    <property type="evidence" value="ECO:0007669"/>
    <property type="project" value="UniProtKB-SubCell"/>
</dbReference>
<dbReference type="NCBIfam" id="TIGR02225">
    <property type="entry name" value="recomb_XerD"/>
    <property type="match status" value="1"/>
</dbReference>
<dbReference type="NCBIfam" id="NF040815">
    <property type="entry name" value="recomb_XerA_Arch"/>
    <property type="match status" value="1"/>
</dbReference>
<dbReference type="InterPro" id="IPR011010">
    <property type="entry name" value="DNA_brk_join_enz"/>
</dbReference>
<feature type="active site" evidence="10">
    <location>
        <position position="242"/>
    </location>
</feature>
<proteinExistence type="inferred from homology"/>
<evidence type="ECO:0000256" key="4">
    <source>
        <dbReference type="ARBA" id="ARBA00022618"/>
    </source>
</evidence>
<dbReference type="RefSeq" id="WP_072849943.1">
    <property type="nucleotide sequence ID" value="NZ_FQVI01000004.1"/>
</dbReference>
<name>A0A1M4VH25_9CLOT</name>
<dbReference type="GO" id="GO:0051301">
    <property type="term" value="P:cell division"/>
    <property type="evidence" value="ECO:0007669"/>
    <property type="project" value="UniProtKB-KW"/>
</dbReference>
<keyword evidence="14" id="KW-1185">Reference proteome</keyword>
<organism evidence="13 14">
    <name type="scientific">Lactonifactor longoviformis DSM 17459</name>
    <dbReference type="NCBI Taxonomy" id="1122155"/>
    <lineage>
        <taxon>Bacteria</taxon>
        <taxon>Bacillati</taxon>
        <taxon>Bacillota</taxon>
        <taxon>Clostridia</taxon>
        <taxon>Eubacteriales</taxon>
        <taxon>Clostridiaceae</taxon>
        <taxon>Lactonifactor</taxon>
    </lineage>
</organism>
<keyword evidence="7 10" id="KW-0238">DNA-binding</keyword>
<evidence type="ECO:0000259" key="12">
    <source>
        <dbReference type="PROSITE" id="PS51900"/>
    </source>
</evidence>
<comment type="subunit">
    <text evidence="10">Forms a cyclic heterotetrameric complex composed of two molecules of XerC and two molecules of XerD.</text>
</comment>
<keyword evidence="5 10" id="KW-0159">Chromosome partition</keyword>
<feature type="domain" description="Tyr recombinase" evidence="11">
    <location>
        <begin position="106"/>
        <end position="290"/>
    </location>
</feature>
<dbReference type="EMBL" id="FQVI01000004">
    <property type="protein sequence ID" value="SHE68135.1"/>
    <property type="molecule type" value="Genomic_DNA"/>
</dbReference>
<dbReference type="Gene3D" id="1.10.150.130">
    <property type="match status" value="1"/>
</dbReference>
<keyword evidence="4 10" id="KW-0132">Cell division</keyword>
<dbReference type="InterPro" id="IPR010998">
    <property type="entry name" value="Integrase_recombinase_N"/>
</dbReference>
<dbReference type="AlphaFoldDB" id="A0A1M4VH25"/>
<dbReference type="Gene3D" id="1.10.443.10">
    <property type="entry name" value="Intergrase catalytic core"/>
    <property type="match status" value="1"/>
</dbReference>
<dbReference type="InterPro" id="IPR023009">
    <property type="entry name" value="Tyrosine_recombinase_XerC/XerD"/>
</dbReference>
<evidence type="ECO:0000256" key="1">
    <source>
        <dbReference type="ARBA" id="ARBA00004496"/>
    </source>
</evidence>
<evidence type="ECO:0000256" key="9">
    <source>
        <dbReference type="ARBA" id="ARBA00023306"/>
    </source>
</evidence>
<dbReference type="CDD" id="cd00798">
    <property type="entry name" value="INT_XerDC_C"/>
    <property type="match status" value="1"/>
</dbReference>
<keyword evidence="3 10" id="KW-0963">Cytoplasm</keyword>
<dbReference type="Proteomes" id="UP000184245">
    <property type="component" value="Unassembled WGS sequence"/>
</dbReference>
<dbReference type="InterPro" id="IPR013762">
    <property type="entry name" value="Integrase-like_cat_sf"/>
</dbReference>
<evidence type="ECO:0000256" key="2">
    <source>
        <dbReference type="ARBA" id="ARBA00010450"/>
    </source>
</evidence>
<dbReference type="PROSITE" id="PS51898">
    <property type="entry name" value="TYR_RECOMBINASE"/>
    <property type="match status" value="1"/>
</dbReference>
<dbReference type="PROSITE" id="PS51900">
    <property type="entry name" value="CB"/>
    <property type="match status" value="1"/>
</dbReference>
<evidence type="ECO:0000256" key="10">
    <source>
        <dbReference type="HAMAP-Rule" id="MF_01808"/>
    </source>
</evidence>
<dbReference type="GO" id="GO:0007059">
    <property type="term" value="P:chromosome segregation"/>
    <property type="evidence" value="ECO:0007669"/>
    <property type="project" value="UniProtKB-UniRule"/>
</dbReference>
<evidence type="ECO:0000256" key="3">
    <source>
        <dbReference type="ARBA" id="ARBA00022490"/>
    </source>
</evidence>
<keyword evidence="8 10" id="KW-0233">DNA recombination</keyword>